<comment type="caution">
    <text evidence="3">The sequence shown here is derived from an EMBL/GenBank/DDBJ whole genome shotgun (WGS) entry which is preliminary data.</text>
</comment>
<reference evidence="3 4" key="1">
    <citation type="submission" date="2017-08" db="EMBL/GenBank/DDBJ databases">
        <title>Infants hospitalized years apart are colonized by the same room-sourced microbial strains.</title>
        <authorList>
            <person name="Brooks B."/>
            <person name="Olm M.R."/>
            <person name="Firek B.A."/>
            <person name="Baker R."/>
            <person name="Thomas B.C."/>
            <person name="Morowitz M.J."/>
            <person name="Banfield J.F."/>
        </authorList>
    </citation>
    <scope>NUCLEOTIDE SEQUENCE [LARGE SCALE GENOMIC DNA]</scope>
    <source>
        <strain evidence="3">S2_006_000_R1_57</strain>
    </source>
</reference>
<dbReference type="GO" id="GO:0098662">
    <property type="term" value="P:inorganic cation transmembrane transport"/>
    <property type="evidence" value="ECO:0007669"/>
    <property type="project" value="InterPro"/>
</dbReference>
<dbReference type="AlphaFoldDB" id="A0A2W5I8Q0"/>
<dbReference type="GO" id="GO:0015297">
    <property type="term" value="F:antiporter activity"/>
    <property type="evidence" value="ECO:0007669"/>
    <property type="project" value="InterPro"/>
</dbReference>
<dbReference type="Pfam" id="PF03334">
    <property type="entry name" value="PhaG_MnhG_YufB"/>
    <property type="match status" value="1"/>
</dbReference>
<feature type="transmembrane region" description="Helical" evidence="2">
    <location>
        <begin position="70"/>
        <end position="92"/>
    </location>
</feature>
<evidence type="ECO:0008006" key="5">
    <source>
        <dbReference type="Google" id="ProtNLM"/>
    </source>
</evidence>
<dbReference type="Proteomes" id="UP000248606">
    <property type="component" value="Unassembled WGS sequence"/>
</dbReference>
<evidence type="ECO:0000256" key="1">
    <source>
        <dbReference type="SAM" id="MobiDB-lite"/>
    </source>
</evidence>
<feature type="compositionally biased region" description="Acidic residues" evidence="1">
    <location>
        <begin position="167"/>
        <end position="179"/>
    </location>
</feature>
<accession>A0A2W5I8Q0</accession>
<dbReference type="RefSeq" id="WP_290598844.1">
    <property type="nucleotide sequence ID" value="NZ_CAKZIO010000015.1"/>
</dbReference>
<feature type="transmembrane region" description="Helical" evidence="2">
    <location>
        <begin position="6"/>
        <end position="27"/>
    </location>
</feature>
<feature type="region of interest" description="Disordered" evidence="1">
    <location>
        <begin position="154"/>
        <end position="179"/>
    </location>
</feature>
<keyword evidence="2" id="KW-1133">Transmembrane helix</keyword>
<dbReference type="InterPro" id="IPR005133">
    <property type="entry name" value="PhaG_MnhG_YufB"/>
</dbReference>
<feature type="transmembrane region" description="Helical" evidence="2">
    <location>
        <begin position="39"/>
        <end position="58"/>
    </location>
</feature>
<name>A0A2W5I8Q0_9ACTN</name>
<evidence type="ECO:0000313" key="4">
    <source>
        <dbReference type="Proteomes" id="UP000248606"/>
    </source>
</evidence>
<gene>
    <name evidence="3" type="ORF">DI579_06285</name>
</gene>
<dbReference type="EMBL" id="QFOZ01000011">
    <property type="protein sequence ID" value="PZP88471.1"/>
    <property type="molecule type" value="Genomic_DNA"/>
</dbReference>
<proteinExistence type="predicted"/>
<feature type="compositionally biased region" description="Basic and acidic residues" evidence="1">
    <location>
        <begin position="106"/>
        <end position="125"/>
    </location>
</feature>
<keyword evidence="2" id="KW-0472">Membrane</keyword>
<sequence>MSIAVQIIVGIIAILGALFFLTTGIAMNRAADAVTRANMGSPAIYVGFPLVACALLIADSALNGFSWAHFIEFLLITFLMPVGSSMGSMALGRSMMLAQVRMDPRTMREDLREGSQDVAGQDKNHQHTGHTVHAGHTDHHELVSPVLEETVPAVEKHHPHASKYDVSEEYQEYENEDLD</sequence>
<evidence type="ECO:0000256" key="2">
    <source>
        <dbReference type="SAM" id="Phobius"/>
    </source>
</evidence>
<keyword evidence="2" id="KW-0812">Transmembrane</keyword>
<protein>
    <recommendedName>
        <fullName evidence="5">Na(+)/H(+) antiporter subunit G</fullName>
    </recommendedName>
</protein>
<organism evidence="3 4">
    <name type="scientific">Lawsonella clevelandensis</name>
    <dbReference type="NCBI Taxonomy" id="1528099"/>
    <lineage>
        <taxon>Bacteria</taxon>
        <taxon>Bacillati</taxon>
        <taxon>Actinomycetota</taxon>
        <taxon>Actinomycetes</taxon>
        <taxon>Mycobacteriales</taxon>
        <taxon>Lawsonellaceae</taxon>
        <taxon>Lawsonella</taxon>
    </lineage>
</organism>
<feature type="region of interest" description="Disordered" evidence="1">
    <location>
        <begin position="106"/>
        <end position="139"/>
    </location>
</feature>
<evidence type="ECO:0000313" key="3">
    <source>
        <dbReference type="EMBL" id="PZP88471.1"/>
    </source>
</evidence>